<feature type="non-terminal residue" evidence="8">
    <location>
        <position position="182"/>
    </location>
</feature>
<dbReference type="GO" id="GO:0044732">
    <property type="term" value="C:mitotic spindle pole body"/>
    <property type="evidence" value="ECO:0007669"/>
    <property type="project" value="TreeGrafter"/>
</dbReference>
<dbReference type="Pfam" id="PF09779">
    <property type="entry name" value="Ima1_N"/>
    <property type="match status" value="1"/>
</dbReference>
<keyword evidence="9" id="KW-1185">Reference proteome</keyword>
<evidence type="ECO:0000256" key="5">
    <source>
        <dbReference type="ARBA" id="ARBA00023242"/>
    </source>
</evidence>
<dbReference type="GO" id="GO:0034992">
    <property type="term" value="C:microtubule organizing center attachment site"/>
    <property type="evidence" value="ECO:0007669"/>
    <property type="project" value="TreeGrafter"/>
</dbReference>
<comment type="caution">
    <text evidence="8">The sequence shown here is derived from an EMBL/GenBank/DDBJ whole genome shotgun (WGS) entry which is preliminary data.</text>
</comment>
<feature type="region of interest" description="Disordered" evidence="6">
    <location>
        <begin position="161"/>
        <end position="182"/>
    </location>
</feature>
<dbReference type="InterPro" id="IPR042321">
    <property type="entry name" value="Ima1"/>
</dbReference>
<dbReference type="PANTHER" id="PTHR28538">
    <property type="entry name" value="INTEGRAL INNER NUCLEAR MEMBRANE PROTEIN IMA1"/>
    <property type="match status" value="1"/>
</dbReference>
<proteinExistence type="predicted"/>
<keyword evidence="4" id="KW-0472">Membrane</keyword>
<keyword evidence="2" id="KW-0812">Transmembrane</keyword>
<protein>
    <recommendedName>
        <fullName evidence="7">Ima1 N-terminal domain-containing protein</fullName>
    </recommendedName>
</protein>
<evidence type="ECO:0000256" key="1">
    <source>
        <dbReference type="ARBA" id="ARBA00004473"/>
    </source>
</evidence>
<dbReference type="GO" id="GO:0005637">
    <property type="term" value="C:nuclear inner membrane"/>
    <property type="evidence" value="ECO:0007669"/>
    <property type="project" value="UniProtKB-SubCell"/>
</dbReference>
<dbReference type="GO" id="GO:0071765">
    <property type="term" value="P:nuclear inner membrane organization"/>
    <property type="evidence" value="ECO:0007669"/>
    <property type="project" value="InterPro"/>
</dbReference>
<reference evidence="8" key="1">
    <citation type="submission" date="2022-07" db="EMBL/GenBank/DDBJ databases">
        <title>Phylogenomic reconstructions and comparative analyses of Kickxellomycotina fungi.</title>
        <authorList>
            <person name="Reynolds N.K."/>
            <person name="Stajich J.E."/>
            <person name="Barry K."/>
            <person name="Grigoriev I.V."/>
            <person name="Crous P."/>
            <person name="Smith M.E."/>
        </authorList>
    </citation>
    <scope>NUCLEOTIDE SEQUENCE</scope>
    <source>
        <strain evidence="8">BCRC 34381</strain>
    </source>
</reference>
<evidence type="ECO:0000259" key="7">
    <source>
        <dbReference type="Pfam" id="PF09779"/>
    </source>
</evidence>
<name>A0A9W8CVN1_9FUNG</name>
<sequence length="182" mass="20845">MWSALTGGRSAVTCWFCHERTRLPRSAADADTKNDWHCSSCGNRNAFDAHGNLVDAWPEMYRETPLASRSRPAAHGELGAGAAFCPSCQRNQELVCQMLAAYLPDEDDPDYQSRFAQADEYARSLKRRYPLVCRKCQVRVDERLQQQAQWMYRRELGSALRRSENARSQPAHVLPSLRRRRA</sequence>
<feature type="domain" description="Ima1 N-terminal" evidence="7">
    <location>
        <begin position="12"/>
        <end position="140"/>
    </location>
</feature>
<evidence type="ECO:0000313" key="9">
    <source>
        <dbReference type="Proteomes" id="UP001143981"/>
    </source>
</evidence>
<dbReference type="PANTHER" id="PTHR28538:SF1">
    <property type="entry name" value="INTEGRAL INNER NUCLEAR MEMBRANE PROTEIN IMA1"/>
    <property type="match status" value="1"/>
</dbReference>
<dbReference type="Proteomes" id="UP001143981">
    <property type="component" value="Unassembled WGS sequence"/>
</dbReference>
<keyword evidence="5" id="KW-0539">Nucleus</keyword>
<accession>A0A9W8CVN1</accession>
<dbReference type="EMBL" id="JANBOI010000546">
    <property type="protein sequence ID" value="KAJ1729821.1"/>
    <property type="molecule type" value="Genomic_DNA"/>
</dbReference>
<evidence type="ECO:0000256" key="2">
    <source>
        <dbReference type="ARBA" id="ARBA00022692"/>
    </source>
</evidence>
<evidence type="ECO:0000313" key="8">
    <source>
        <dbReference type="EMBL" id="KAJ1729821.1"/>
    </source>
</evidence>
<evidence type="ECO:0000256" key="6">
    <source>
        <dbReference type="SAM" id="MobiDB-lite"/>
    </source>
</evidence>
<evidence type="ECO:0000256" key="4">
    <source>
        <dbReference type="ARBA" id="ARBA00023136"/>
    </source>
</evidence>
<keyword evidence="3" id="KW-1133">Transmembrane helix</keyword>
<evidence type="ECO:0000256" key="3">
    <source>
        <dbReference type="ARBA" id="ARBA00022989"/>
    </source>
</evidence>
<dbReference type="AlphaFoldDB" id="A0A9W8CVN1"/>
<comment type="subcellular location">
    <subcellularLocation>
        <location evidence="1">Nucleus inner membrane</location>
        <topology evidence="1">Multi-pass membrane protein</topology>
    </subcellularLocation>
</comment>
<dbReference type="InterPro" id="IPR018617">
    <property type="entry name" value="Ima1_N"/>
</dbReference>
<dbReference type="GO" id="GO:0034506">
    <property type="term" value="C:chromosome, centromeric core domain"/>
    <property type="evidence" value="ECO:0007669"/>
    <property type="project" value="TreeGrafter"/>
</dbReference>
<gene>
    <name evidence="8" type="ORF">LPJ61_003332</name>
</gene>
<dbReference type="OrthoDB" id="5593434at2759"/>
<organism evidence="8 9">
    <name type="scientific">Coemansia biformis</name>
    <dbReference type="NCBI Taxonomy" id="1286918"/>
    <lineage>
        <taxon>Eukaryota</taxon>
        <taxon>Fungi</taxon>
        <taxon>Fungi incertae sedis</taxon>
        <taxon>Zoopagomycota</taxon>
        <taxon>Kickxellomycotina</taxon>
        <taxon>Kickxellomycetes</taxon>
        <taxon>Kickxellales</taxon>
        <taxon>Kickxellaceae</taxon>
        <taxon>Coemansia</taxon>
    </lineage>
</organism>